<comment type="similarity">
    <text evidence="1 4">Belongs to the N(4)/N(6)-methyltransferase family.</text>
</comment>
<dbReference type="AlphaFoldDB" id="W8X187"/>
<organism evidence="6 7">
    <name type="scientific">Castellaniella defragrans (strain DSM 12143 / CCUG 39792 / 65Phen)</name>
    <name type="common">Alcaligenes defragrans</name>
    <dbReference type="NCBI Taxonomy" id="1437824"/>
    <lineage>
        <taxon>Bacteria</taxon>
        <taxon>Pseudomonadati</taxon>
        <taxon>Pseudomonadota</taxon>
        <taxon>Betaproteobacteria</taxon>
        <taxon>Burkholderiales</taxon>
        <taxon>Alcaligenaceae</taxon>
        <taxon>Castellaniella</taxon>
    </lineage>
</organism>
<dbReference type="EMBL" id="HG916765">
    <property type="protein sequence ID" value="CDM23057.1"/>
    <property type="molecule type" value="Genomic_DNA"/>
</dbReference>
<dbReference type="Proteomes" id="UP000019805">
    <property type="component" value="Chromosome"/>
</dbReference>
<dbReference type="Pfam" id="PF01555">
    <property type="entry name" value="N6_N4_Mtase"/>
    <property type="match status" value="1"/>
</dbReference>
<dbReference type="GO" id="GO:0032259">
    <property type="term" value="P:methylation"/>
    <property type="evidence" value="ECO:0007669"/>
    <property type="project" value="UniProtKB-KW"/>
</dbReference>
<dbReference type="SUPFAM" id="SSF53335">
    <property type="entry name" value="S-adenosyl-L-methionine-dependent methyltransferases"/>
    <property type="match status" value="1"/>
</dbReference>
<dbReference type="InterPro" id="IPR003115">
    <property type="entry name" value="ParB_N"/>
</dbReference>
<dbReference type="PROSITE" id="PS00092">
    <property type="entry name" value="N6_MTASE"/>
    <property type="match status" value="1"/>
</dbReference>
<dbReference type="Gene3D" id="3.40.50.150">
    <property type="entry name" value="Vaccinia Virus protein VP39"/>
    <property type="match status" value="1"/>
</dbReference>
<dbReference type="REBASE" id="82793">
    <property type="entry name" value="M1.Cde65ORF2906P"/>
</dbReference>
<dbReference type="InterPro" id="IPR050336">
    <property type="entry name" value="Chromosome_partition/occlusion"/>
</dbReference>
<evidence type="ECO:0000259" key="5">
    <source>
        <dbReference type="SMART" id="SM00470"/>
    </source>
</evidence>
<keyword evidence="2 6" id="KW-0489">Methyltransferase</keyword>
<evidence type="ECO:0000313" key="7">
    <source>
        <dbReference type="Proteomes" id="UP000019805"/>
    </source>
</evidence>
<dbReference type="EC" id="2.1.1.-" evidence="4"/>
<sequence length="417" mass="45888">MTIDLLSINLRPVAALIPYIRNARTHNDAQVAQIAASIQEFGWTNPILVDGDNGVIAGHGRLLAARKLGLETVPVIELSHLTDAQKRAYILADNRLAMNAGWDEELLRLELGDLQGLDFDLNLLGFDDEELENLLADGAEGNEGLTDEDAVPEVQENPITQPGDLWICGPHRVLCGDATKAEDYARLLDGGLADMAFTDPPYNVNYANSAKDKMRGTNRPILNDNLGEDFQGFLIAASTNLLSVTKGAVYIAMSSSELDTLQAAFRAAGGKWSTFIIWAKNTFTLGRADYQRQYEPILYGWKDGTDHYWCGARDQGDVWQIKKPAKNDLHPTMKPVELVERAVRNSSKTRDVVLDPFGGSGTTVIACEKTDRAARLIELDPKYVDVIVRRWQEFTGQTASREADGVVFDNLAANVLA</sequence>
<name>W8X187_CASD6</name>
<evidence type="ECO:0000256" key="3">
    <source>
        <dbReference type="ARBA" id="ARBA00022679"/>
    </source>
</evidence>
<dbReference type="GO" id="GO:0007059">
    <property type="term" value="P:chromosome segregation"/>
    <property type="evidence" value="ECO:0007669"/>
    <property type="project" value="TreeGrafter"/>
</dbReference>
<gene>
    <name evidence="6" type="ORF">BN940_02906</name>
</gene>
<dbReference type="InterPro" id="IPR001091">
    <property type="entry name" value="RM_Methyltransferase"/>
</dbReference>
<evidence type="ECO:0000256" key="4">
    <source>
        <dbReference type="RuleBase" id="RU362026"/>
    </source>
</evidence>
<dbReference type="InterPro" id="IPR002052">
    <property type="entry name" value="DNA_methylase_N6_adenine_CS"/>
</dbReference>
<protein>
    <recommendedName>
        <fullName evidence="4">Methyltransferase</fullName>
        <ecNumber evidence="4">2.1.1.-</ecNumber>
    </recommendedName>
</protein>
<dbReference type="InterPro" id="IPR029063">
    <property type="entry name" value="SAM-dependent_MTases_sf"/>
</dbReference>
<accession>W8X187</accession>
<proteinExistence type="inferred from homology"/>
<dbReference type="Gene3D" id="3.90.1530.10">
    <property type="entry name" value="Conserved hypothetical protein from pyrococcus furiosus pfu- 392566-001, ParB domain"/>
    <property type="match status" value="1"/>
</dbReference>
<dbReference type="RefSeq" id="WP_043679899.1">
    <property type="nucleotide sequence ID" value="NZ_HG916765.1"/>
</dbReference>
<dbReference type="KEGG" id="cdn:BN940_02906"/>
<dbReference type="InterPro" id="IPR015840">
    <property type="entry name" value="DNA_MeTrfase_ParB"/>
</dbReference>
<evidence type="ECO:0000256" key="2">
    <source>
        <dbReference type="ARBA" id="ARBA00022603"/>
    </source>
</evidence>
<dbReference type="InterPro" id="IPR002941">
    <property type="entry name" value="DNA_methylase_N4/N6"/>
</dbReference>
<keyword evidence="3 6" id="KW-0808">Transferase</keyword>
<dbReference type="SMART" id="SM00470">
    <property type="entry name" value="ParB"/>
    <property type="match status" value="1"/>
</dbReference>
<dbReference type="PRINTS" id="PR00508">
    <property type="entry name" value="S21N4MTFRASE"/>
</dbReference>
<dbReference type="PATRIC" id="fig|1437824.5.peg.577"/>
<dbReference type="OrthoDB" id="9816288at2"/>
<dbReference type="GO" id="GO:0045881">
    <property type="term" value="P:positive regulation of sporulation resulting in formation of a cellular spore"/>
    <property type="evidence" value="ECO:0007669"/>
    <property type="project" value="TreeGrafter"/>
</dbReference>
<evidence type="ECO:0000313" key="6">
    <source>
        <dbReference type="EMBL" id="CDM23057.1"/>
    </source>
</evidence>
<dbReference type="SUPFAM" id="SSF110849">
    <property type="entry name" value="ParB/Sulfiredoxin"/>
    <property type="match status" value="1"/>
</dbReference>
<dbReference type="eggNOG" id="COG1475">
    <property type="taxonomic scope" value="Bacteria"/>
</dbReference>
<dbReference type="HOGENOM" id="CLU_024927_0_0_4"/>
<dbReference type="eggNOG" id="COG0863">
    <property type="taxonomic scope" value="Bacteria"/>
</dbReference>
<feature type="domain" description="ParB-like N-terminal" evidence="5">
    <location>
        <begin position="9"/>
        <end position="95"/>
    </location>
</feature>
<dbReference type="CDD" id="cd16403">
    <property type="entry name" value="ParB_N_like_MT"/>
    <property type="match status" value="1"/>
</dbReference>
<dbReference type="STRING" id="1437824.BN940_02906"/>
<dbReference type="PIRSF" id="PIRSF036758">
    <property type="entry name" value="Aden_M_ParB"/>
    <property type="match status" value="1"/>
</dbReference>
<dbReference type="InterPro" id="IPR036086">
    <property type="entry name" value="ParB/Sulfiredoxin_sf"/>
</dbReference>
<keyword evidence="7" id="KW-1185">Reference proteome</keyword>
<dbReference type="GO" id="GO:0005694">
    <property type="term" value="C:chromosome"/>
    <property type="evidence" value="ECO:0007669"/>
    <property type="project" value="TreeGrafter"/>
</dbReference>
<evidence type="ECO:0000256" key="1">
    <source>
        <dbReference type="ARBA" id="ARBA00006594"/>
    </source>
</evidence>
<dbReference type="PANTHER" id="PTHR33375">
    <property type="entry name" value="CHROMOSOME-PARTITIONING PROTEIN PARB-RELATED"/>
    <property type="match status" value="1"/>
</dbReference>
<reference evidence="6 7" key="1">
    <citation type="journal article" date="2014" name="BMC Microbiol.">
        <title>The oxygen-independent metabolism of cyclic monoterpenes in Castellaniella defragrans 65Phen.</title>
        <authorList>
            <person name="Petasch J."/>
            <person name="Disch E.M."/>
            <person name="Markert S."/>
            <person name="Becher D."/>
            <person name="Schweder T."/>
            <person name="Huttel B."/>
            <person name="Reinhardt R."/>
            <person name="Harder J."/>
        </authorList>
    </citation>
    <scope>NUCLEOTIDE SEQUENCE [LARGE SCALE GENOMIC DNA]</scope>
    <source>
        <strain evidence="6">65Phen</strain>
    </source>
</reference>
<dbReference type="PANTHER" id="PTHR33375:SF1">
    <property type="entry name" value="CHROMOSOME-PARTITIONING PROTEIN PARB-RELATED"/>
    <property type="match status" value="1"/>
</dbReference>
<dbReference type="GO" id="GO:0008170">
    <property type="term" value="F:N-methyltransferase activity"/>
    <property type="evidence" value="ECO:0007669"/>
    <property type="project" value="InterPro"/>
</dbReference>
<dbReference type="GO" id="GO:0003677">
    <property type="term" value="F:DNA binding"/>
    <property type="evidence" value="ECO:0007669"/>
    <property type="project" value="InterPro"/>
</dbReference>
<dbReference type="Pfam" id="PF02195">
    <property type="entry name" value="ParB_N"/>
    <property type="match status" value="1"/>
</dbReference>